<dbReference type="STRING" id="1173022.Cri9333_1534"/>
<keyword evidence="4" id="KW-1185">Reference proteome</keyword>
<feature type="domain" description="SGNH hydrolase-type esterase" evidence="2">
    <location>
        <begin position="111"/>
        <end position="260"/>
    </location>
</feature>
<dbReference type="AlphaFoldDB" id="K9VWQ7"/>
<gene>
    <name evidence="3" type="ORF">Cri9333_1534</name>
</gene>
<evidence type="ECO:0000259" key="2">
    <source>
        <dbReference type="Pfam" id="PF13472"/>
    </source>
</evidence>
<dbReference type="eggNOG" id="COG2755">
    <property type="taxonomic scope" value="Bacteria"/>
</dbReference>
<name>K9VWQ7_9CYAN</name>
<dbReference type="HOGENOM" id="CLU_870732_0_0_3"/>
<sequence length="319" mass="34710">MSKISAVTKYVITVLFTGLGVLNLSRIQIYGVGDEVMAASSVSNSKNNPIIPAFNTNSNLKINRPVQFKPTAILTDNLTSEPWWQKRVKSQVSSSQNKQYKVCLFGDSISSALGDTLGEENFNFAIGGMSTVSLLAQMKLLNSVSVKCQTGIMAIGTNDADYQITNEAFVKNLKDTILLAKSMGANQVYVIPAFYSTVEASRNPKMAGSIERVEEINALIRQVAAREKATLFEADIQPLYQGQALRKNFTTDGVHLNPEGIKIYRKALLNIINLPKQDCGVSPESVTSKQSPVNSQPSPVNSNQSPVNSQPSPVNSNQF</sequence>
<protein>
    <submittedName>
        <fullName evidence="3">Lipolytic protein G-D-S-L family</fullName>
    </submittedName>
</protein>
<proteinExistence type="predicted"/>
<feature type="region of interest" description="Disordered" evidence="1">
    <location>
        <begin position="280"/>
        <end position="319"/>
    </location>
</feature>
<dbReference type="OrthoDB" id="528350at2"/>
<feature type="compositionally biased region" description="Low complexity" evidence="1">
    <location>
        <begin position="290"/>
        <end position="319"/>
    </location>
</feature>
<dbReference type="InterPro" id="IPR036514">
    <property type="entry name" value="SGNH_hydro_sf"/>
</dbReference>
<dbReference type="Pfam" id="PF13472">
    <property type="entry name" value="Lipase_GDSL_2"/>
    <property type="match status" value="1"/>
</dbReference>
<dbReference type="PATRIC" id="fig|1173022.3.peg.1658"/>
<dbReference type="Gene3D" id="3.40.50.1110">
    <property type="entry name" value="SGNH hydrolase"/>
    <property type="match status" value="1"/>
</dbReference>
<evidence type="ECO:0000313" key="3">
    <source>
        <dbReference type="EMBL" id="AFZ12426.1"/>
    </source>
</evidence>
<organism evidence="3 4">
    <name type="scientific">Crinalium epipsammum PCC 9333</name>
    <dbReference type="NCBI Taxonomy" id="1173022"/>
    <lineage>
        <taxon>Bacteria</taxon>
        <taxon>Bacillati</taxon>
        <taxon>Cyanobacteriota</taxon>
        <taxon>Cyanophyceae</taxon>
        <taxon>Gomontiellales</taxon>
        <taxon>Gomontiellaceae</taxon>
        <taxon>Crinalium</taxon>
    </lineage>
</organism>
<accession>K9VWQ7</accession>
<evidence type="ECO:0000256" key="1">
    <source>
        <dbReference type="SAM" id="MobiDB-lite"/>
    </source>
</evidence>
<dbReference type="SUPFAM" id="SSF52266">
    <property type="entry name" value="SGNH hydrolase"/>
    <property type="match status" value="1"/>
</dbReference>
<dbReference type="Proteomes" id="UP000010472">
    <property type="component" value="Chromosome"/>
</dbReference>
<evidence type="ECO:0000313" key="4">
    <source>
        <dbReference type="Proteomes" id="UP000010472"/>
    </source>
</evidence>
<reference evidence="3 4" key="1">
    <citation type="submission" date="2012-06" db="EMBL/GenBank/DDBJ databases">
        <title>Finished chromosome of genome of Crinalium epipsammum PCC 9333.</title>
        <authorList>
            <consortium name="US DOE Joint Genome Institute"/>
            <person name="Gugger M."/>
            <person name="Coursin T."/>
            <person name="Rippka R."/>
            <person name="Tandeau De Marsac N."/>
            <person name="Huntemann M."/>
            <person name="Wei C.-L."/>
            <person name="Han J."/>
            <person name="Detter J.C."/>
            <person name="Han C."/>
            <person name="Tapia R."/>
            <person name="Davenport K."/>
            <person name="Daligault H."/>
            <person name="Erkkila T."/>
            <person name="Gu W."/>
            <person name="Munk A.C.C."/>
            <person name="Teshima H."/>
            <person name="Xu Y."/>
            <person name="Chain P."/>
            <person name="Chen A."/>
            <person name="Krypides N."/>
            <person name="Mavromatis K."/>
            <person name="Markowitz V."/>
            <person name="Szeto E."/>
            <person name="Ivanova N."/>
            <person name="Mikhailova N."/>
            <person name="Ovchinnikova G."/>
            <person name="Pagani I."/>
            <person name="Pati A."/>
            <person name="Goodwin L."/>
            <person name="Peters L."/>
            <person name="Pitluck S."/>
            <person name="Woyke T."/>
            <person name="Kerfeld C."/>
        </authorList>
    </citation>
    <scope>NUCLEOTIDE SEQUENCE [LARGE SCALE GENOMIC DNA]</scope>
    <source>
        <strain evidence="3 4">PCC 9333</strain>
    </source>
</reference>
<dbReference type="RefSeq" id="WP_015202547.1">
    <property type="nucleotide sequence ID" value="NC_019753.1"/>
</dbReference>
<dbReference type="InterPro" id="IPR013830">
    <property type="entry name" value="SGNH_hydro"/>
</dbReference>
<dbReference type="KEGG" id="cep:Cri9333_1534"/>
<dbReference type="EMBL" id="CP003620">
    <property type="protein sequence ID" value="AFZ12426.1"/>
    <property type="molecule type" value="Genomic_DNA"/>
</dbReference>